<proteinExistence type="predicted"/>
<dbReference type="RefSeq" id="WP_133451069.1">
    <property type="nucleotide sequence ID" value="NZ_SCWF01000002.1"/>
</dbReference>
<comment type="caution">
    <text evidence="1">The sequence shown here is derived from an EMBL/GenBank/DDBJ whole genome shotgun (WGS) entry which is preliminary data.</text>
</comment>
<evidence type="ECO:0000313" key="2">
    <source>
        <dbReference type="Proteomes" id="UP000294843"/>
    </source>
</evidence>
<evidence type="ECO:0000313" key="1">
    <source>
        <dbReference type="EMBL" id="TDM14879.1"/>
    </source>
</evidence>
<dbReference type="AlphaFoldDB" id="A0A4R6C240"/>
<dbReference type="OrthoDB" id="2110614at2"/>
<accession>A0A4R6C240</accession>
<keyword evidence="2" id="KW-1185">Reference proteome</keyword>
<dbReference type="Proteomes" id="UP000294843">
    <property type="component" value="Unassembled WGS sequence"/>
</dbReference>
<evidence type="ECO:0008006" key="3">
    <source>
        <dbReference type="Google" id="ProtNLM"/>
    </source>
</evidence>
<reference evidence="1 2" key="1">
    <citation type="submission" date="2019-01" db="EMBL/GenBank/DDBJ databases">
        <title>Draft genome sequences of the type strains of six Macrococcus species.</title>
        <authorList>
            <person name="Mazhar S."/>
            <person name="Altermann E."/>
            <person name="Hill C."/>
            <person name="Mcauliffe O."/>
        </authorList>
    </citation>
    <scope>NUCLEOTIDE SEQUENCE [LARGE SCALE GENOMIC DNA]</scope>
    <source>
        <strain evidence="1 2">ATCC 51825</strain>
    </source>
</reference>
<dbReference type="EMBL" id="SCWF01000002">
    <property type="protein sequence ID" value="TDM14879.1"/>
    <property type="molecule type" value="Genomic_DNA"/>
</dbReference>
<protein>
    <recommendedName>
        <fullName evidence="3">DUF4276 family protein</fullName>
    </recommendedName>
</protein>
<name>A0A4R6C240_9STAP</name>
<gene>
    <name evidence="1" type="ORF">ERX55_02760</name>
</gene>
<organism evidence="1 2">
    <name type="scientific">Macrococcus bovicus</name>
    <dbReference type="NCBI Taxonomy" id="69968"/>
    <lineage>
        <taxon>Bacteria</taxon>
        <taxon>Bacillati</taxon>
        <taxon>Bacillota</taxon>
        <taxon>Bacilli</taxon>
        <taxon>Bacillales</taxon>
        <taxon>Staphylococcaceae</taxon>
        <taxon>Macrococcus</taxon>
    </lineage>
</organism>
<sequence length="253" mass="29543">MNYKIVALVEGDTDEAIIKTICKKYNDEFEVFIVRGDLFTENTYSNDSIKSLIGNKVKNEVMKKYKLKKEDIVAVIQISDIDGVFIGNSKVEVSDEVERILYTSDGIKVCSEKKKKEIENRNKAKCINLCTMISSKILEDLEYKLFYFSCNLEHVLFDNMNMEQDEKDERVYDYIEDYNEEELLEVLEEIASTKNNGNFDEDYKESWVKIQSDTKIHKDTNVNLIIEYIEKLAIENKRAEKGRKNVKKGNTQK</sequence>